<reference evidence="2" key="1">
    <citation type="journal article" date="2019" name="Int. J. Syst. Evol. Microbiol.">
        <title>The Global Catalogue of Microorganisms (GCM) 10K type strain sequencing project: providing services to taxonomists for standard genome sequencing and annotation.</title>
        <authorList>
            <consortium name="The Broad Institute Genomics Platform"/>
            <consortium name="The Broad Institute Genome Sequencing Center for Infectious Disease"/>
            <person name="Wu L."/>
            <person name="Ma J."/>
        </authorList>
    </citation>
    <scope>NUCLEOTIDE SEQUENCE [LARGE SCALE GENOMIC DNA]</scope>
    <source>
        <strain evidence="2">JCM 17924</strain>
    </source>
</reference>
<comment type="caution">
    <text evidence="1">The sequence shown here is derived from an EMBL/GenBank/DDBJ whole genome shotgun (WGS) entry which is preliminary data.</text>
</comment>
<organism evidence="1 2">
    <name type="scientific">Hymenobacter koreensis</name>
    <dbReference type="NCBI Taxonomy" id="1084523"/>
    <lineage>
        <taxon>Bacteria</taxon>
        <taxon>Pseudomonadati</taxon>
        <taxon>Bacteroidota</taxon>
        <taxon>Cytophagia</taxon>
        <taxon>Cytophagales</taxon>
        <taxon>Hymenobacteraceae</taxon>
        <taxon>Hymenobacter</taxon>
    </lineage>
</organism>
<dbReference type="Proteomes" id="UP001500454">
    <property type="component" value="Unassembled WGS sequence"/>
</dbReference>
<sequence length="127" mass="14210">MASEIVDLFVQAMRTHMDQSLQATPDTHAVLLRRLLPVVDAILVYEPYTIVPVKVTWADAVALEARWRNGRSLTVATRCDDASPDSRLTLFKYNEVSMSVSVSHEQLLPSVDLCLRKATSQATDFFS</sequence>
<gene>
    <name evidence="1" type="ORF">GCM10023186_07130</name>
</gene>
<evidence type="ECO:0000313" key="1">
    <source>
        <dbReference type="EMBL" id="GAA4374977.1"/>
    </source>
</evidence>
<protein>
    <submittedName>
        <fullName evidence="1">Uncharacterized protein</fullName>
    </submittedName>
</protein>
<dbReference type="EMBL" id="BAABHA010000002">
    <property type="protein sequence ID" value="GAA4374977.1"/>
    <property type="molecule type" value="Genomic_DNA"/>
</dbReference>
<accession>A0ABP8IV61</accession>
<proteinExistence type="predicted"/>
<evidence type="ECO:0000313" key="2">
    <source>
        <dbReference type="Proteomes" id="UP001500454"/>
    </source>
</evidence>
<keyword evidence="2" id="KW-1185">Reference proteome</keyword>
<dbReference type="RefSeq" id="WP_345221469.1">
    <property type="nucleotide sequence ID" value="NZ_BAABHA010000002.1"/>
</dbReference>
<name>A0ABP8IV61_9BACT</name>